<dbReference type="SUPFAM" id="SSF54523">
    <property type="entry name" value="Pili subunits"/>
    <property type="match status" value="1"/>
</dbReference>
<reference evidence="1 2" key="1">
    <citation type="submission" date="2020-08" db="EMBL/GenBank/DDBJ databases">
        <title>Genomic Encyclopedia of Type Strains, Phase III (KMG-III): the genomes of soil and plant-associated and newly described type strains.</title>
        <authorList>
            <person name="Whitman W."/>
        </authorList>
    </citation>
    <scope>NUCLEOTIDE SEQUENCE [LARGE SCALE GENOMIC DNA]</scope>
    <source>
        <strain evidence="1 2">CECT 8897</strain>
    </source>
</reference>
<dbReference type="Proteomes" id="UP000541535">
    <property type="component" value="Unassembled WGS sequence"/>
</dbReference>
<evidence type="ECO:0000313" key="1">
    <source>
        <dbReference type="EMBL" id="MBB3121240.1"/>
    </source>
</evidence>
<accession>A0A7W5BE51</accession>
<sequence length="156" mass="15792">MVELVTVMVLLGILSAIAIPRMLSDPGMAGPGFRADIVTALRYAQKSAVGHRRVVWATVNNNSVTLLIAANNPAATNAAGNCIGVPLATPDGAAFTSTKAATNFTAAAPLVLFFQPNGEITTDCAGVNLASNSITVSAAAQNEAAITIIGVSGRVD</sequence>
<gene>
    <name evidence="1" type="ORF">FHS03_004316</name>
</gene>
<comment type="caution">
    <text evidence="1">The sequence shown here is derived from an EMBL/GenBank/DDBJ whole genome shotgun (WGS) entry which is preliminary data.</text>
</comment>
<keyword evidence="2" id="KW-1185">Reference proteome</keyword>
<organism evidence="1 2">
    <name type="scientific">Pseudoduganella violacea</name>
    <dbReference type="NCBI Taxonomy" id="1715466"/>
    <lineage>
        <taxon>Bacteria</taxon>
        <taxon>Pseudomonadati</taxon>
        <taxon>Pseudomonadota</taxon>
        <taxon>Betaproteobacteria</taxon>
        <taxon>Burkholderiales</taxon>
        <taxon>Oxalobacteraceae</taxon>
        <taxon>Telluria group</taxon>
        <taxon>Pseudoduganella</taxon>
    </lineage>
</organism>
<name>A0A7W5BE51_9BURK</name>
<dbReference type="EMBL" id="JACHXD010000014">
    <property type="protein sequence ID" value="MBB3121240.1"/>
    <property type="molecule type" value="Genomic_DNA"/>
</dbReference>
<dbReference type="InterPro" id="IPR045584">
    <property type="entry name" value="Pilin-like"/>
</dbReference>
<proteinExistence type="predicted"/>
<dbReference type="AlphaFoldDB" id="A0A7W5BE51"/>
<protein>
    <submittedName>
        <fullName evidence="1">MSHA pilin protein MshC</fullName>
    </submittedName>
</protein>
<evidence type="ECO:0000313" key="2">
    <source>
        <dbReference type="Proteomes" id="UP000541535"/>
    </source>
</evidence>